<comment type="catalytic activity">
    <reaction evidence="10">
        <text>Preferential cleavage: Arg-|-Xaa, Lys-|-Xaa.</text>
        <dbReference type="EC" id="3.4.21.4"/>
    </reaction>
</comment>
<evidence type="ECO:0000256" key="1">
    <source>
        <dbReference type="ARBA" id="ARBA00004239"/>
    </source>
</evidence>
<dbReference type="AlphaFoldDB" id="A0AB40DLV1"/>
<evidence type="ECO:0000256" key="12">
    <source>
        <dbReference type="RuleBase" id="RU363034"/>
    </source>
</evidence>
<dbReference type="InterPro" id="IPR018114">
    <property type="entry name" value="TRYPSIN_HIS"/>
</dbReference>
<keyword evidence="15" id="KW-1185">Reference proteome</keyword>
<dbReference type="GO" id="GO:0004252">
    <property type="term" value="F:serine-type endopeptidase activity"/>
    <property type="evidence" value="ECO:0007669"/>
    <property type="project" value="UniProtKB-EC"/>
</dbReference>
<keyword evidence="3" id="KW-0964">Secreted</keyword>
<evidence type="ECO:0000256" key="8">
    <source>
        <dbReference type="ARBA" id="ARBA00023145"/>
    </source>
</evidence>
<evidence type="ECO:0000256" key="6">
    <source>
        <dbReference type="ARBA" id="ARBA00022801"/>
    </source>
</evidence>
<evidence type="ECO:0000256" key="10">
    <source>
        <dbReference type="ARBA" id="ARBA00036320"/>
    </source>
</evidence>
<dbReference type="PANTHER" id="PTHR24276:SF91">
    <property type="entry name" value="AT26814P-RELATED"/>
    <property type="match status" value="1"/>
</dbReference>
<dbReference type="RefSeq" id="XP_065724443.2">
    <property type="nucleotide sequence ID" value="XM_065868371.2"/>
</dbReference>
<dbReference type="Gene3D" id="2.40.10.10">
    <property type="entry name" value="Trypsin-like serine proteases"/>
    <property type="match status" value="1"/>
</dbReference>
<feature type="signal peptide" evidence="13">
    <location>
        <begin position="1"/>
        <end position="17"/>
    </location>
</feature>
<evidence type="ECO:0000256" key="5">
    <source>
        <dbReference type="ARBA" id="ARBA00022729"/>
    </source>
</evidence>
<gene>
    <name evidence="16" type="primary">LOC136117386</name>
</gene>
<dbReference type="InterPro" id="IPR043504">
    <property type="entry name" value="Peptidase_S1_PA_chymotrypsin"/>
</dbReference>
<dbReference type="CDD" id="cd00190">
    <property type="entry name" value="Tryp_SPc"/>
    <property type="match status" value="1"/>
</dbReference>
<dbReference type="PRINTS" id="PR00722">
    <property type="entry name" value="CHYMOTRYPSIN"/>
</dbReference>
<dbReference type="PANTHER" id="PTHR24276">
    <property type="entry name" value="POLYSERASE-RELATED"/>
    <property type="match status" value="1"/>
</dbReference>
<evidence type="ECO:0000313" key="16">
    <source>
        <dbReference type="RefSeq" id="XP_065724443.2"/>
    </source>
</evidence>
<name>A0AB40DLV1_DROSZ</name>
<protein>
    <recommendedName>
        <fullName evidence="11">trypsin</fullName>
        <ecNumber evidence="11">3.4.21.4</ecNumber>
    </recommendedName>
</protein>
<dbReference type="InterPro" id="IPR050430">
    <property type="entry name" value="Peptidase_S1"/>
</dbReference>
<keyword evidence="7 12" id="KW-0720">Serine protease</keyword>
<keyword evidence="9" id="KW-1015">Disulfide bond</keyword>
<evidence type="ECO:0000313" key="15">
    <source>
        <dbReference type="Proteomes" id="UP001652628"/>
    </source>
</evidence>
<evidence type="ECO:0000256" key="2">
    <source>
        <dbReference type="ARBA" id="ARBA00007664"/>
    </source>
</evidence>
<dbReference type="GeneID" id="136117386"/>
<dbReference type="PROSITE" id="PS50240">
    <property type="entry name" value="TRYPSIN_DOM"/>
    <property type="match status" value="1"/>
</dbReference>
<dbReference type="PROSITE" id="PS00134">
    <property type="entry name" value="TRYPSIN_HIS"/>
    <property type="match status" value="1"/>
</dbReference>
<evidence type="ECO:0000256" key="3">
    <source>
        <dbReference type="ARBA" id="ARBA00022525"/>
    </source>
</evidence>
<organism evidence="15 16">
    <name type="scientific">Drosophila suzukii</name>
    <name type="common">Spotted-wing drosophila fruit fly</name>
    <dbReference type="NCBI Taxonomy" id="28584"/>
    <lineage>
        <taxon>Eukaryota</taxon>
        <taxon>Metazoa</taxon>
        <taxon>Ecdysozoa</taxon>
        <taxon>Arthropoda</taxon>
        <taxon>Hexapoda</taxon>
        <taxon>Insecta</taxon>
        <taxon>Pterygota</taxon>
        <taxon>Neoptera</taxon>
        <taxon>Endopterygota</taxon>
        <taxon>Diptera</taxon>
        <taxon>Brachycera</taxon>
        <taxon>Muscomorpha</taxon>
        <taxon>Ephydroidea</taxon>
        <taxon>Drosophilidae</taxon>
        <taxon>Drosophila</taxon>
        <taxon>Sophophora</taxon>
    </lineage>
</organism>
<dbReference type="GO" id="GO:0006508">
    <property type="term" value="P:proteolysis"/>
    <property type="evidence" value="ECO:0007669"/>
    <property type="project" value="UniProtKB-KW"/>
</dbReference>
<evidence type="ECO:0000256" key="7">
    <source>
        <dbReference type="ARBA" id="ARBA00022825"/>
    </source>
</evidence>
<dbReference type="Proteomes" id="UP001652628">
    <property type="component" value="Chromosome 2L"/>
</dbReference>
<feature type="domain" description="Peptidase S1" evidence="14">
    <location>
        <begin position="27"/>
        <end position="244"/>
    </location>
</feature>
<evidence type="ECO:0000256" key="4">
    <source>
        <dbReference type="ARBA" id="ARBA00022670"/>
    </source>
</evidence>
<dbReference type="EC" id="3.4.21.4" evidence="11"/>
<dbReference type="Pfam" id="PF00089">
    <property type="entry name" value="Trypsin"/>
    <property type="match status" value="1"/>
</dbReference>
<comment type="similarity">
    <text evidence="2">Belongs to the peptidase S1 family.</text>
</comment>
<dbReference type="InterPro" id="IPR033116">
    <property type="entry name" value="TRYPSIN_SER"/>
</dbReference>
<dbReference type="PROSITE" id="PS00135">
    <property type="entry name" value="TRYPSIN_SER"/>
    <property type="match status" value="1"/>
</dbReference>
<dbReference type="InterPro" id="IPR001254">
    <property type="entry name" value="Trypsin_dom"/>
</dbReference>
<dbReference type="SUPFAM" id="SSF50494">
    <property type="entry name" value="Trypsin-like serine proteases"/>
    <property type="match status" value="1"/>
</dbReference>
<evidence type="ECO:0000256" key="9">
    <source>
        <dbReference type="ARBA" id="ARBA00023157"/>
    </source>
</evidence>
<proteinExistence type="inferred from homology"/>
<sequence>MFFKCIILLSIAVLVFAAQIPRPEERIIGGHYIPIEYVPWQVSLLNNMVLRCGGSILSDRVILTAAHCVFNVTIEDLSVRAGSSHWGKGGQVVKVLKAIPHEQYCHSCSVNDVAVLILESPLKFSADVQNIALAEKPSQAGNITLVSGWGVTLEGANFSWPILQGVHVTILDPTECKRSHGEDVICADAVERDVCNGDSGGPLVSLPDRKLIGIVSWGYGCARKNPGIYADVVFFRNWLSSTINENLNSSTDEC</sequence>
<reference evidence="16" key="1">
    <citation type="submission" date="2025-08" db="UniProtKB">
        <authorList>
            <consortium name="RefSeq"/>
        </authorList>
    </citation>
    <scope>IDENTIFICATION</scope>
</reference>
<evidence type="ECO:0000259" key="14">
    <source>
        <dbReference type="PROSITE" id="PS50240"/>
    </source>
</evidence>
<evidence type="ECO:0000256" key="11">
    <source>
        <dbReference type="ARBA" id="ARBA00038868"/>
    </source>
</evidence>
<keyword evidence="5 13" id="KW-0732">Signal</keyword>
<comment type="subcellular location">
    <subcellularLocation>
        <location evidence="1">Secreted</location>
        <location evidence="1">Extracellular space</location>
    </subcellularLocation>
</comment>
<dbReference type="GO" id="GO:0005576">
    <property type="term" value="C:extracellular region"/>
    <property type="evidence" value="ECO:0007669"/>
    <property type="project" value="UniProtKB-SubCell"/>
</dbReference>
<feature type="chain" id="PRO_5045624958" description="trypsin" evidence="13">
    <location>
        <begin position="18"/>
        <end position="254"/>
    </location>
</feature>
<dbReference type="InterPro" id="IPR009003">
    <property type="entry name" value="Peptidase_S1_PA"/>
</dbReference>
<dbReference type="InterPro" id="IPR001314">
    <property type="entry name" value="Peptidase_S1A"/>
</dbReference>
<evidence type="ECO:0000256" key="13">
    <source>
        <dbReference type="SAM" id="SignalP"/>
    </source>
</evidence>
<keyword evidence="6 12" id="KW-0378">Hydrolase</keyword>
<accession>A0AB40DLV1</accession>
<keyword evidence="8" id="KW-0865">Zymogen</keyword>
<dbReference type="SMART" id="SM00020">
    <property type="entry name" value="Tryp_SPc"/>
    <property type="match status" value="1"/>
</dbReference>
<keyword evidence="4 12" id="KW-0645">Protease</keyword>